<name>A0ABX1JIF3_9MICC</name>
<dbReference type="Pfam" id="PF00082">
    <property type="entry name" value="Peptidase_S8"/>
    <property type="match status" value="1"/>
</dbReference>
<evidence type="ECO:0000256" key="3">
    <source>
        <dbReference type="ARBA" id="ARBA00022801"/>
    </source>
</evidence>
<dbReference type="InterPro" id="IPR000209">
    <property type="entry name" value="Peptidase_S8/S53_dom"/>
</dbReference>
<evidence type="ECO:0000256" key="2">
    <source>
        <dbReference type="ARBA" id="ARBA00022670"/>
    </source>
</evidence>
<dbReference type="SUPFAM" id="SSF52743">
    <property type="entry name" value="Subtilisin-like"/>
    <property type="match status" value="1"/>
</dbReference>
<dbReference type="PANTHER" id="PTHR43806">
    <property type="entry name" value="PEPTIDASE S8"/>
    <property type="match status" value="1"/>
</dbReference>
<evidence type="ECO:0000256" key="6">
    <source>
        <dbReference type="SAM" id="MobiDB-lite"/>
    </source>
</evidence>
<accession>A0ABX1JIF3</accession>
<dbReference type="Proteomes" id="UP000523795">
    <property type="component" value="Unassembled WGS sequence"/>
</dbReference>
<dbReference type="PRINTS" id="PR00723">
    <property type="entry name" value="SUBTILISIN"/>
</dbReference>
<dbReference type="PROSITE" id="PS51892">
    <property type="entry name" value="SUBTILASE"/>
    <property type="match status" value="1"/>
</dbReference>
<dbReference type="InterPro" id="IPR050131">
    <property type="entry name" value="Peptidase_S8_subtilisin-like"/>
</dbReference>
<evidence type="ECO:0000313" key="9">
    <source>
        <dbReference type="Proteomes" id="UP000523795"/>
    </source>
</evidence>
<keyword evidence="9" id="KW-1185">Reference proteome</keyword>
<evidence type="ECO:0000259" key="7">
    <source>
        <dbReference type="Pfam" id="PF00082"/>
    </source>
</evidence>
<dbReference type="PANTHER" id="PTHR43806:SF11">
    <property type="entry name" value="CEREVISIN-RELATED"/>
    <property type="match status" value="1"/>
</dbReference>
<evidence type="ECO:0000256" key="4">
    <source>
        <dbReference type="ARBA" id="ARBA00022825"/>
    </source>
</evidence>
<dbReference type="InterPro" id="IPR015500">
    <property type="entry name" value="Peptidase_S8_subtilisin-rel"/>
</dbReference>
<comment type="similarity">
    <text evidence="1 5">Belongs to the peptidase S8 family.</text>
</comment>
<keyword evidence="2" id="KW-0645">Protease</keyword>
<dbReference type="Gene3D" id="3.40.50.200">
    <property type="entry name" value="Peptidase S8/S53 domain"/>
    <property type="match status" value="1"/>
</dbReference>
<evidence type="ECO:0000256" key="5">
    <source>
        <dbReference type="PROSITE-ProRule" id="PRU01240"/>
    </source>
</evidence>
<keyword evidence="4" id="KW-0720">Serine protease</keyword>
<gene>
    <name evidence="8" type="ORF">HER39_00610</name>
</gene>
<dbReference type="PROSITE" id="PS00136">
    <property type="entry name" value="SUBTILASE_ASP"/>
    <property type="match status" value="1"/>
</dbReference>
<dbReference type="InterPro" id="IPR023827">
    <property type="entry name" value="Peptidase_S8_Asp-AS"/>
</dbReference>
<comment type="caution">
    <text evidence="8">The sequence shown here is derived from an EMBL/GenBank/DDBJ whole genome shotgun (WGS) entry which is preliminary data.</text>
</comment>
<feature type="domain" description="Peptidase S8/S53" evidence="7">
    <location>
        <begin position="195"/>
        <end position="294"/>
    </location>
</feature>
<keyword evidence="3" id="KW-0378">Hydrolase</keyword>
<comment type="caution">
    <text evidence="5">Lacks conserved residue(s) required for the propagation of feature annotation.</text>
</comment>
<protein>
    <submittedName>
        <fullName evidence="8">S8 family serine peptidase</fullName>
    </submittedName>
</protein>
<sequence length="295" mass="29158">MQTRVRRLPAAGARVPACEPREGAVIESDLPARSDVPPSAGGPGTARATGRHIVVFAEQEQDPSAVLASAGLSNVAPSRDFHNRAAAVPGGADAIIFDTLGIAVVAVGQGQLGALRASGQAQAAVLSVSPELVHHVLAPGSGDYVRGYRDGVADLAARLGSGAADGAAEAAAYQDTARFTWGLQATRASSSTLTGRGVRVAVLDTGLDLAHPDFAGRGVTAVSFIEGESAQDGHGHGTHCAGVCAGPAAPSAGPRYGVAPEAEISAGKVLADSGPGTDAGILAGIDWAVAGGCAV</sequence>
<dbReference type="EMBL" id="JAAZSR010000003">
    <property type="protein sequence ID" value="NKX49107.1"/>
    <property type="molecule type" value="Genomic_DNA"/>
</dbReference>
<proteinExistence type="inferred from homology"/>
<evidence type="ECO:0000256" key="1">
    <source>
        <dbReference type="ARBA" id="ARBA00011073"/>
    </source>
</evidence>
<evidence type="ECO:0000313" key="8">
    <source>
        <dbReference type="EMBL" id="NKX49107.1"/>
    </source>
</evidence>
<dbReference type="InterPro" id="IPR036852">
    <property type="entry name" value="Peptidase_S8/S53_dom_sf"/>
</dbReference>
<feature type="non-terminal residue" evidence="8">
    <location>
        <position position="295"/>
    </location>
</feature>
<feature type="region of interest" description="Disordered" evidence="6">
    <location>
        <begin position="27"/>
        <end position="47"/>
    </location>
</feature>
<organism evidence="8 9">
    <name type="scientific">Arthrobacter deserti</name>
    <dbReference type="NCBI Taxonomy" id="1742687"/>
    <lineage>
        <taxon>Bacteria</taxon>
        <taxon>Bacillati</taxon>
        <taxon>Actinomycetota</taxon>
        <taxon>Actinomycetes</taxon>
        <taxon>Micrococcales</taxon>
        <taxon>Micrococcaceae</taxon>
        <taxon>Arthrobacter</taxon>
    </lineage>
</organism>
<reference evidence="8 9" key="1">
    <citation type="submission" date="2020-04" db="EMBL/GenBank/DDBJ databases">
        <authorList>
            <person name="Liu S."/>
        </authorList>
    </citation>
    <scope>NUCLEOTIDE SEQUENCE [LARGE SCALE GENOMIC DNA]</scope>
    <source>
        <strain evidence="8 9">CGMCC 1.15091</strain>
    </source>
</reference>